<keyword evidence="5 9" id="KW-0227">DNA damage</keyword>
<dbReference type="RefSeq" id="WP_154457720.1">
    <property type="nucleotide sequence ID" value="NZ_VUMV01000003.1"/>
</dbReference>
<accession>A0A7X2P7S5</accession>
<dbReference type="GO" id="GO:0005524">
    <property type="term" value="F:ATP binding"/>
    <property type="evidence" value="ECO:0007669"/>
    <property type="project" value="UniProtKB-KW"/>
</dbReference>
<keyword evidence="10" id="KW-0175">Coiled coil</keyword>
<gene>
    <name evidence="12" type="primary">recN</name>
    <name evidence="12" type="ORF">FYJ60_05730</name>
</gene>
<dbReference type="InterPro" id="IPR004604">
    <property type="entry name" value="DNA_recomb/repair_RecN"/>
</dbReference>
<evidence type="ECO:0000256" key="6">
    <source>
        <dbReference type="ARBA" id="ARBA00022840"/>
    </source>
</evidence>
<evidence type="ECO:0000256" key="5">
    <source>
        <dbReference type="ARBA" id="ARBA00022763"/>
    </source>
</evidence>
<dbReference type="GO" id="GO:0006281">
    <property type="term" value="P:DNA repair"/>
    <property type="evidence" value="ECO:0007669"/>
    <property type="project" value="UniProtKB-KW"/>
</dbReference>
<keyword evidence="7 9" id="KW-0234">DNA repair</keyword>
<evidence type="ECO:0000256" key="8">
    <source>
        <dbReference type="ARBA" id="ARBA00033408"/>
    </source>
</evidence>
<evidence type="ECO:0000256" key="10">
    <source>
        <dbReference type="SAM" id="Coils"/>
    </source>
</evidence>
<evidence type="ECO:0000313" key="12">
    <source>
        <dbReference type="EMBL" id="MST81812.1"/>
    </source>
</evidence>
<name>A0A7X2P7S5_9FIRM</name>
<evidence type="ECO:0000256" key="9">
    <source>
        <dbReference type="PIRNR" id="PIRNR003128"/>
    </source>
</evidence>
<keyword evidence="6" id="KW-0067">ATP-binding</keyword>
<evidence type="ECO:0000256" key="2">
    <source>
        <dbReference type="ARBA" id="ARBA00009441"/>
    </source>
</evidence>
<dbReference type="GO" id="GO:0043590">
    <property type="term" value="C:bacterial nucleoid"/>
    <property type="evidence" value="ECO:0007669"/>
    <property type="project" value="TreeGrafter"/>
</dbReference>
<dbReference type="NCBIfam" id="TIGR00634">
    <property type="entry name" value="recN"/>
    <property type="match status" value="1"/>
</dbReference>
<evidence type="ECO:0000256" key="7">
    <source>
        <dbReference type="ARBA" id="ARBA00023204"/>
    </source>
</evidence>
<reference evidence="12 13" key="1">
    <citation type="submission" date="2019-08" db="EMBL/GenBank/DDBJ databases">
        <title>In-depth cultivation of the pig gut microbiome towards novel bacterial diversity and tailored functional studies.</title>
        <authorList>
            <person name="Wylensek D."/>
            <person name="Hitch T.C.A."/>
            <person name="Clavel T."/>
        </authorList>
    </citation>
    <scope>NUCLEOTIDE SEQUENCE [LARGE SCALE GENOMIC DNA]</scope>
    <source>
        <strain evidence="12 13">Oil+RF-744-WCA-WT-13</strain>
    </source>
</reference>
<evidence type="ECO:0000259" key="11">
    <source>
        <dbReference type="Pfam" id="PF02463"/>
    </source>
</evidence>
<dbReference type="InterPro" id="IPR027417">
    <property type="entry name" value="P-loop_NTPase"/>
</dbReference>
<keyword evidence="4" id="KW-0547">Nucleotide-binding</keyword>
<dbReference type="Gene3D" id="3.40.50.300">
    <property type="entry name" value="P-loop containing nucleotide triphosphate hydrolases"/>
    <property type="match status" value="2"/>
</dbReference>
<proteinExistence type="inferred from homology"/>
<organism evidence="12 13">
    <name type="scientific">Bilifractor porci</name>
    <dbReference type="NCBI Taxonomy" id="2606636"/>
    <lineage>
        <taxon>Bacteria</taxon>
        <taxon>Bacillati</taxon>
        <taxon>Bacillota</taxon>
        <taxon>Clostridia</taxon>
        <taxon>Lachnospirales</taxon>
        <taxon>Lachnospiraceae</taxon>
        <taxon>Bilifractor</taxon>
    </lineage>
</organism>
<dbReference type="GO" id="GO:0009432">
    <property type="term" value="P:SOS response"/>
    <property type="evidence" value="ECO:0007669"/>
    <property type="project" value="TreeGrafter"/>
</dbReference>
<evidence type="ECO:0000313" key="13">
    <source>
        <dbReference type="Proteomes" id="UP000466864"/>
    </source>
</evidence>
<dbReference type="PANTHER" id="PTHR11059">
    <property type="entry name" value="DNA REPAIR PROTEIN RECN"/>
    <property type="match status" value="1"/>
</dbReference>
<evidence type="ECO:0000256" key="3">
    <source>
        <dbReference type="ARBA" id="ARBA00021315"/>
    </source>
</evidence>
<dbReference type="EMBL" id="VUMV01000003">
    <property type="protein sequence ID" value="MST81812.1"/>
    <property type="molecule type" value="Genomic_DNA"/>
</dbReference>
<protein>
    <recommendedName>
        <fullName evidence="3 9">DNA repair protein RecN</fullName>
    </recommendedName>
    <alternativeName>
        <fullName evidence="8 9">Recombination protein N</fullName>
    </alternativeName>
</protein>
<comment type="similarity">
    <text evidence="2 9">Belongs to the RecN family.</text>
</comment>
<dbReference type="SUPFAM" id="SSF52540">
    <property type="entry name" value="P-loop containing nucleoside triphosphate hydrolases"/>
    <property type="match status" value="1"/>
</dbReference>
<dbReference type="Pfam" id="PF02463">
    <property type="entry name" value="SMC_N"/>
    <property type="match status" value="1"/>
</dbReference>
<dbReference type="SUPFAM" id="SSF90257">
    <property type="entry name" value="Myosin rod fragments"/>
    <property type="match status" value="1"/>
</dbReference>
<keyword evidence="13" id="KW-1185">Reference proteome</keyword>
<feature type="domain" description="RecF/RecN/SMC N-terminal" evidence="11">
    <location>
        <begin position="2"/>
        <end position="506"/>
    </location>
</feature>
<dbReference type="CDD" id="cd03241">
    <property type="entry name" value="ABC_RecN"/>
    <property type="match status" value="2"/>
</dbReference>
<evidence type="ECO:0000256" key="1">
    <source>
        <dbReference type="ARBA" id="ARBA00003618"/>
    </source>
</evidence>
<dbReference type="Proteomes" id="UP000466864">
    <property type="component" value="Unassembled WGS sequence"/>
</dbReference>
<dbReference type="AlphaFoldDB" id="A0A7X2P7S5"/>
<dbReference type="GO" id="GO:0006310">
    <property type="term" value="P:DNA recombination"/>
    <property type="evidence" value="ECO:0007669"/>
    <property type="project" value="InterPro"/>
</dbReference>
<dbReference type="PIRSF" id="PIRSF003128">
    <property type="entry name" value="RecN"/>
    <property type="match status" value="1"/>
</dbReference>
<feature type="coiled-coil region" evidence="10">
    <location>
        <begin position="328"/>
        <end position="373"/>
    </location>
</feature>
<comment type="function">
    <text evidence="1 9">May be involved in recombinational repair of damaged DNA.</text>
</comment>
<evidence type="ECO:0000256" key="4">
    <source>
        <dbReference type="ARBA" id="ARBA00022741"/>
    </source>
</evidence>
<dbReference type="PANTHER" id="PTHR11059:SF0">
    <property type="entry name" value="DNA REPAIR PROTEIN RECN"/>
    <property type="match status" value="1"/>
</dbReference>
<sequence length="561" mass="62762">MLTELHVKNIGLIEETEVSFGSGLNILTGETGAGKSMLLGSVNLALGQKMSREMLRDDSKPGLVELVFAVENPAVLERLREMDVETEDGLLIITRKIQDGRSIFRLNGEASTAAGVRRISSLLLDIHGQHEHQSLLYPDRQLEILDAYGKDSLSGLLEETALLWKEYRGVKKALEDYQIDESERERESSLLQYEIKEIEDASLQPGEDEELEKTYRKMANGKKIAEALGEVHRLTGYEEGAGDAVGKAVSELNAIADFDGQLEELARSLGDIDNLLNDFNREASGYLEDFTFSEEDFYETETRLDQVNRLKSKYGSTLEEIGEYLHRQQEKLQKLENFEAEKTRLTEELRKAEEKLEKSCEKLSEKRKECARSLASQIGEGLKELNFLSSDFEIAFSRTPGYGRNGYDAVEFRISTNPGEPLKPLSKVVSGGELSRIMLAIKSILADRDETETLIFDEIDTGISGRTAQRVSEKMAGIGKSHQVLCITHLAQIAAMADHHFEISKTVENNGTTTHIRELDEENSVRELARILGGAEITPAVLESAREMKGLARKLKQQQKS</sequence>
<comment type="caution">
    <text evidence="12">The sequence shown here is derived from an EMBL/GenBank/DDBJ whole genome shotgun (WGS) entry which is preliminary data.</text>
</comment>
<dbReference type="InterPro" id="IPR003395">
    <property type="entry name" value="RecF/RecN/SMC_N"/>
</dbReference>
<dbReference type="FunFam" id="3.40.50.300:FF:000356">
    <property type="entry name" value="DNA repair protein RecN"/>
    <property type="match status" value="1"/>
</dbReference>